<evidence type="ECO:0000256" key="2">
    <source>
        <dbReference type="ARBA" id="ARBA00006739"/>
    </source>
</evidence>
<dbReference type="Gene3D" id="3.90.550.10">
    <property type="entry name" value="Spore Coat Polysaccharide Biosynthesis Protein SpsA, Chain A"/>
    <property type="match status" value="1"/>
</dbReference>
<feature type="transmembrane region" description="Helical" evidence="10">
    <location>
        <begin position="6"/>
        <end position="31"/>
    </location>
</feature>
<dbReference type="PANTHER" id="PTHR43630:SF1">
    <property type="entry name" value="POLY-BETA-1,6-N-ACETYL-D-GLUCOSAMINE SYNTHASE"/>
    <property type="match status" value="1"/>
</dbReference>
<evidence type="ECO:0000256" key="7">
    <source>
        <dbReference type="ARBA" id="ARBA00022989"/>
    </source>
</evidence>
<keyword evidence="4 10" id="KW-0328">Glycosyltransferase</keyword>
<dbReference type="RefSeq" id="WP_274150500.1">
    <property type="nucleotide sequence ID" value="NZ_CP117811.1"/>
</dbReference>
<evidence type="ECO:0000256" key="1">
    <source>
        <dbReference type="ARBA" id="ARBA00004651"/>
    </source>
</evidence>
<comment type="similarity">
    <text evidence="2 10">Belongs to the glycosyltransferase 2 family.</text>
</comment>
<dbReference type="EMBL" id="CP117811">
    <property type="protein sequence ID" value="WDE96434.1"/>
    <property type="molecule type" value="Genomic_DNA"/>
</dbReference>
<dbReference type="Pfam" id="PF13641">
    <property type="entry name" value="Glyco_tranf_2_3"/>
    <property type="match status" value="1"/>
</dbReference>
<comment type="subcellular location">
    <subcellularLocation>
        <location evidence="1 10">Cell membrane</location>
        <topology evidence="1 10">Multi-pass membrane protein</topology>
    </subcellularLocation>
</comment>
<evidence type="ECO:0000256" key="10">
    <source>
        <dbReference type="RuleBase" id="RU364028"/>
    </source>
</evidence>
<keyword evidence="5 10" id="KW-0808">Transferase</keyword>
<evidence type="ECO:0000256" key="8">
    <source>
        <dbReference type="ARBA" id="ARBA00023136"/>
    </source>
</evidence>
<evidence type="ECO:0000256" key="6">
    <source>
        <dbReference type="ARBA" id="ARBA00022692"/>
    </source>
</evidence>
<keyword evidence="12" id="KW-1185">Reference proteome</keyword>
<feature type="transmembrane region" description="Helical" evidence="10">
    <location>
        <begin position="330"/>
        <end position="348"/>
    </location>
</feature>
<dbReference type="NCBIfam" id="TIGR03937">
    <property type="entry name" value="PgaC_IcaA"/>
    <property type="match status" value="1"/>
</dbReference>
<dbReference type="CDD" id="cd06423">
    <property type="entry name" value="CESA_like"/>
    <property type="match status" value="1"/>
</dbReference>
<feature type="transmembrane region" description="Helical" evidence="10">
    <location>
        <begin position="368"/>
        <end position="387"/>
    </location>
</feature>
<feature type="transmembrane region" description="Helical" evidence="10">
    <location>
        <begin position="293"/>
        <end position="318"/>
    </location>
</feature>
<evidence type="ECO:0000256" key="5">
    <source>
        <dbReference type="ARBA" id="ARBA00022679"/>
    </source>
</evidence>
<evidence type="ECO:0000313" key="11">
    <source>
        <dbReference type="EMBL" id="WDE96434.1"/>
    </source>
</evidence>
<feature type="transmembrane region" description="Helical" evidence="10">
    <location>
        <begin position="196"/>
        <end position="214"/>
    </location>
</feature>
<reference evidence="11 12" key="1">
    <citation type="submission" date="2023-02" db="EMBL/GenBank/DDBJ databases">
        <title>Genome sequence of Lentisphaera profundi SAORIC-696.</title>
        <authorList>
            <person name="Kim e."/>
            <person name="Cho J.-C."/>
            <person name="Choi A."/>
            <person name="Kang I."/>
        </authorList>
    </citation>
    <scope>NUCLEOTIDE SEQUENCE [LARGE SCALE GENOMIC DNA]</scope>
    <source>
        <strain evidence="11 12">SAORIC-696</strain>
    </source>
</reference>
<evidence type="ECO:0000256" key="4">
    <source>
        <dbReference type="ARBA" id="ARBA00022676"/>
    </source>
</evidence>
<organism evidence="11 12">
    <name type="scientific">Lentisphaera profundi</name>
    <dbReference type="NCBI Taxonomy" id="1658616"/>
    <lineage>
        <taxon>Bacteria</taxon>
        <taxon>Pseudomonadati</taxon>
        <taxon>Lentisphaerota</taxon>
        <taxon>Lentisphaeria</taxon>
        <taxon>Lentisphaerales</taxon>
        <taxon>Lentisphaeraceae</taxon>
        <taxon>Lentisphaera</taxon>
    </lineage>
</organism>
<evidence type="ECO:0000313" key="12">
    <source>
        <dbReference type="Proteomes" id="UP001214250"/>
    </source>
</evidence>
<sequence>MMEYISIFVFVYPMMMAIVWIFGSLIFRFFVKEEIMFPPFAKGAIPGLSILVPCHNEEDCIEETVLRLMVLELEQYEVILINDCSQDSTLDKMIELQQKFPESNIRIVNLKTNQGKGAGMTIAAKVARYEYLLGIDADAVLDKWAPQYLLWHLVRHPDLGAVTGNPKVRNRISILAKIQVGEFSSIIGMIKRTQRLFGVVYTVSGVVALFRKRAVVDVGMWSNDMVTEDIDITWKLQLKGWGVQFEPRALCWILVPETLKGIWSQRLRWSQGGNEVLLKYWKDIFSFRSYKMWILYLEYSCSVFWCYAFLFTIIITICEGSASTLFKPELLGLLSLICLVQFSTGLILDNRYEKSQYKNIPWLVLYPLAYWIVNMSVTVVSFPKALLKPKGKVATWKSPDRGIRNE</sequence>
<keyword evidence="6 10" id="KW-0812">Transmembrane</keyword>
<gene>
    <name evidence="11" type="primary">pgaC</name>
    <name evidence="11" type="ORF">PQO03_00455</name>
</gene>
<dbReference type="PANTHER" id="PTHR43630">
    <property type="entry name" value="POLY-BETA-1,6-N-ACETYL-D-GLUCOSAMINE SYNTHASE"/>
    <property type="match status" value="1"/>
</dbReference>
<proteinExistence type="inferred from homology"/>
<name>A0ABY7VT00_9BACT</name>
<keyword evidence="8 10" id="KW-0472">Membrane</keyword>
<keyword evidence="7 10" id="KW-1133">Transmembrane helix</keyword>
<dbReference type="InterPro" id="IPR023853">
    <property type="entry name" value="PGA_PgaC/IcaA"/>
</dbReference>
<accession>A0ABY7VT00</accession>
<evidence type="ECO:0000256" key="9">
    <source>
        <dbReference type="NCBIfam" id="TIGR03937"/>
    </source>
</evidence>
<protein>
    <recommendedName>
        <fullName evidence="9 10">Poly-beta-1,6-N-acetyl-D-glucosamine synthase</fullName>
        <shortName evidence="10">Poly-beta-1,6-GlcNAc synthase</shortName>
        <ecNumber evidence="10">2.4.1.-</ecNumber>
    </recommendedName>
</protein>
<keyword evidence="3 10" id="KW-1003">Cell membrane</keyword>
<evidence type="ECO:0000256" key="3">
    <source>
        <dbReference type="ARBA" id="ARBA00022475"/>
    </source>
</evidence>
<dbReference type="EC" id="2.4.1.-" evidence="10"/>
<dbReference type="SUPFAM" id="SSF53448">
    <property type="entry name" value="Nucleotide-diphospho-sugar transferases"/>
    <property type="match status" value="1"/>
</dbReference>
<dbReference type="Proteomes" id="UP001214250">
    <property type="component" value="Chromosome 1"/>
</dbReference>
<dbReference type="InterPro" id="IPR029044">
    <property type="entry name" value="Nucleotide-diphossugar_trans"/>
</dbReference>